<keyword evidence="13 20" id="KW-0418">Kinase</keyword>
<name>A0A6L5GTJ3_9FIRM</name>
<keyword evidence="20" id="KW-0548">Nucleotidyltransferase</keyword>
<evidence type="ECO:0000256" key="8">
    <source>
        <dbReference type="ARBA" id="ARBA00012016"/>
    </source>
</evidence>
<feature type="binding site" evidence="19">
    <location>
        <position position="88"/>
    </location>
    <ligand>
        <name>GTP</name>
        <dbReference type="ChEBI" id="CHEBI:37565"/>
    </ligand>
</feature>
<reference evidence="20" key="1">
    <citation type="journal article" date="2020" name="Appl. Environ. Microbiol.">
        <title>Medium-Chain Fatty Acid Synthesis by 'Candidatus Weimeria bifida' gen. nov., sp. nov., and 'Candidatus Pseudoramibacter fermentans' sp. nov.</title>
        <authorList>
            <person name="Scarborough M.J."/>
            <person name="Myers K.S."/>
            <person name="Donohue T.J."/>
            <person name="Noguera D.R."/>
        </authorList>
    </citation>
    <scope>NUCLEOTIDE SEQUENCE</scope>
    <source>
        <strain evidence="20">EUB1.1</strain>
    </source>
</reference>
<dbReference type="CDD" id="cd00544">
    <property type="entry name" value="CobU"/>
    <property type="match status" value="1"/>
</dbReference>
<dbReference type="EC" id="2.7.1.156" evidence="8"/>
<evidence type="ECO:0000313" key="20">
    <source>
        <dbReference type="EMBL" id="MQM73422.1"/>
    </source>
</evidence>
<dbReference type="GO" id="GO:0005524">
    <property type="term" value="F:ATP binding"/>
    <property type="evidence" value="ECO:0007669"/>
    <property type="project" value="UniProtKB-KW"/>
</dbReference>
<evidence type="ECO:0000256" key="16">
    <source>
        <dbReference type="ARBA" id="ARBA00029570"/>
    </source>
</evidence>
<keyword evidence="15 19" id="KW-0342">GTP-binding</keyword>
<comment type="pathway">
    <text evidence="5">Cofactor biosynthesis; adenosylcobalamin biosynthesis; adenosylcobalamin from cob(II)yrinate a,c-diamide: step 6/7.</text>
</comment>
<evidence type="ECO:0000256" key="4">
    <source>
        <dbReference type="ARBA" id="ARBA00003889"/>
    </source>
</evidence>
<accession>A0A6L5GTJ3</accession>
<comment type="caution">
    <text evidence="20">The sequence shown here is derived from an EMBL/GenBank/DDBJ whole genome shotgun (WGS) entry which is preliminary data.</text>
</comment>
<evidence type="ECO:0000256" key="1">
    <source>
        <dbReference type="ARBA" id="ARBA00000312"/>
    </source>
</evidence>
<proteinExistence type="inferred from homology"/>
<comment type="catalytic activity">
    <reaction evidence="1">
        <text>adenosylcob(III)inamide + ATP = adenosylcob(III)inamide phosphate + ADP + H(+)</text>
        <dbReference type="Rhea" id="RHEA:15769"/>
        <dbReference type="ChEBI" id="CHEBI:2480"/>
        <dbReference type="ChEBI" id="CHEBI:15378"/>
        <dbReference type="ChEBI" id="CHEBI:30616"/>
        <dbReference type="ChEBI" id="CHEBI:58502"/>
        <dbReference type="ChEBI" id="CHEBI:456216"/>
        <dbReference type="EC" id="2.7.1.156"/>
    </reaction>
</comment>
<dbReference type="GO" id="GO:0005525">
    <property type="term" value="F:GTP binding"/>
    <property type="evidence" value="ECO:0007669"/>
    <property type="project" value="UniProtKB-KW"/>
</dbReference>
<evidence type="ECO:0000256" key="14">
    <source>
        <dbReference type="ARBA" id="ARBA00022840"/>
    </source>
</evidence>
<dbReference type="Pfam" id="PF02283">
    <property type="entry name" value="CobU"/>
    <property type="match status" value="1"/>
</dbReference>
<dbReference type="PANTHER" id="PTHR34848">
    <property type="match status" value="1"/>
</dbReference>
<feature type="binding site" evidence="19">
    <location>
        <begin position="8"/>
        <end position="15"/>
    </location>
    <ligand>
        <name>GTP</name>
        <dbReference type="ChEBI" id="CHEBI:37565"/>
    </ligand>
</feature>
<evidence type="ECO:0000256" key="9">
    <source>
        <dbReference type="ARBA" id="ARBA00012523"/>
    </source>
</evidence>
<evidence type="ECO:0000313" key="21">
    <source>
        <dbReference type="Proteomes" id="UP000473648"/>
    </source>
</evidence>
<dbReference type="Gene3D" id="3.40.50.300">
    <property type="entry name" value="P-loop containing nucleotide triphosphate hydrolases"/>
    <property type="match status" value="1"/>
</dbReference>
<comment type="pathway">
    <text evidence="6">Cofactor biosynthesis; adenosylcobalamin biosynthesis; adenosylcobalamin from cob(II)yrinate a,c-diamide: step 5/7.</text>
</comment>
<evidence type="ECO:0000256" key="19">
    <source>
        <dbReference type="PIRSR" id="PIRSR006135-2"/>
    </source>
</evidence>
<dbReference type="EMBL" id="VOGB01000005">
    <property type="protein sequence ID" value="MQM73422.1"/>
    <property type="molecule type" value="Genomic_DNA"/>
</dbReference>
<protein>
    <recommendedName>
        <fullName evidence="16">Adenosylcobinamide kinase</fullName>
        <ecNumber evidence="8">2.7.1.156</ecNumber>
        <ecNumber evidence="9">2.7.7.62</ecNumber>
    </recommendedName>
    <alternativeName>
        <fullName evidence="17">Adenosylcobinamide-phosphate guanylyltransferase</fullName>
    </alternativeName>
</protein>
<dbReference type="Proteomes" id="UP000473648">
    <property type="component" value="Unassembled WGS sequence"/>
</dbReference>
<evidence type="ECO:0000256" key="18">
    <source>
        <dbReference type="PIRSR" id="PIRSR006135-1"/>
    </source>
</evidence>
<gene>
    <name evidence="20" type="primary">cobU</name>
    <name evidence="20" type="ORF">FRC53_08440</name>
</gene>
<evidence type="ECO:0000256" key="12">
    <source>
        <dbReference type="ARBA" id="ARBA00022741"/>
    </source>
</evidence>
<dbReference type="SUPFAM" id="SSF52540">
    <property type="entry name" value="P-loop containing nucleoside triphosphate hydrolases"/>
    <property type="match status" value="1"/>
</dbReference>
<keyword evidence="14" id="KW-0067">ATP-binding</keyword>
<keyword evidence="21" id="KW-1185">Reference proteome</keyword>
<dbReference type="GO" id="GO:0009236">
    <property type="term" value="P:cobalamin biosynthetic process"/>
    <property type="evidence" value="ECO:0007669"/>
    <property type="project" value="UniProtKB-UniPathway"/>
</dbReference>
<dbReference type="GO" id="GO:0043752">
    <property type="term" value="F:adenosylcobinamide kinase activity"/>
    <property type="evidence" value="ECO:0007669"/>
    <property type="project" value="UniProtKB-EC"/>
</dbReference>
<feature type="active site" description="GMP-histidine intermediate" evidence="18">
    <location>
        <position position="53"/>
    </location>
</feature>
<comment type="catalytic activity">
    <reaction evidence="3">
        <text>adenosylcob(III)inamide + GTP = adenosylcob(III)inamide phosphate + GDP + H(+)</text>
        <dbReference type="Rhea" id="RHEA:15765"/>
        <dbReference type="ChEBI" id="CHEBI:2480"/>
        <dbReference type="ChEBI" id="CHEBI:15378"/>
        <dbReference type="ChEBI" id="CHEBI:37565"/>
        <dbReference type="ChEBI" id="CHEBI:58189"/>
        <dbReference type="ChEBI" id="CHEBI:58502"/>
        <dbReference type="EC" id="2.7.1.156"/>
    </reaction>
</comment>
<feature type="binding site" evidence="19">
    <location>
        <begin position="37"/>
        <end position="39"/>
    </location>
    <ligand>
        <name>GTP</name>
        <dbReference type="ChEBI" id="CHEBI:37565"/>
    </ligand>
</feature>
<keyword evidence="12 19" id="KW-0547">Nucleotide-binding</keyword>
<comment type="catalytic activity">
    <reaction evidence="2">
        <text>adenosylcob(III)inamide phosphate + GTP + H(+) = adenosylcob(III)inamide-GDP + diphosphate</text>
        <dbReference type="Rhea" id="RHEA:22712"/>
        <dbReference type="ChEBI" id="CHEBI:15378"/>
        <dbReference type="ChEBI" id="CHEBI:33019"/>
        <dbReference type="ChEBI" id="CHEBI:37565"/>
        <dbReference type="ChEBI" id="CHEBI:58502"/>
        <dbReference type="ChEBI" id="CHEBI:60487"/>
        <dbReference type="EC" id="2.7.7.62"/>
    </reaction>
</comment>
<evidence type="ECO:0000256" key="15">
    <source>
        <dbReference type="ARBA" id="ARBA00023134"/>
    </source>
</evidence>
<keyword evidence="11 20" id="KW-0808">Transferase</keyword>
<dbReference type="PIRSF" id="PIRSF006135">
    <property type="entry name" value="CobU"/>
    <property type="match status" value="1"/>
</dbReference>
<dbReference type="UniPathway" id="UPA00148">
    <property type="reaction ID" value="UER00236"/>
</dbReference>
<evidence type="ECO:0000256" key="10">
    <source>
        <dbReference type="ARBA" id="ARBA00022573"/>
    </source>
</evidence>
<dbReference type="EC" id="2.7.7.62" evidence="9"/>
<organism evidence="20 21">
    <name type="scientific">Candidatus Pseudoramibacter fermentans</name>
    <dbReference type="NCBI Taxonomy" id="2594427"/>
    <lineage>
        <taxon>Bacteria</taxon>
        <taxon>Bacillati</taxon>
        <taxon>Bacillota</taxon>
        <taxon>Clostridia</taxon>
        <taxon>Eubacteriales</taxon>
        <taxon>Eubacteriaceae</taxon>
        <taxon>Pseudoramibacter</taxon>
    </lineage>
</organism>
<dbReference type="AlphaFoldDB" id="A0A6L5GTJ3"/>
<evidence type="ECO:0000256" key="7">
    <source>
        <dbReference type="ARBA" id="ARBA00007490"/>
    </source>
</evidence>
<feature type="binding site" evidence="19">
    <location>
        <position position="65"/>
    </location>
    <ligand>
        <name>GTP</name>
        <dbReference type="ChEBI" id="CHEBI:37565"/>
    </ligand>
</feature>
<evidence type="ECO:0000256" key="3">
    <source>
        <dbReference type="ARBA" id="ARBA00001522"/>
    </source>
</evidence>
<comment type="similarity">
    <text evidence="7">Belongs to the CobU/CobP family.</text>
</comment>
<evidence type="ECO:0000256" key="11">
    <source>
        <dbReference type="ARBA" id="ARBA00022679"/>
    </source>
</evidence>
<dbReference type="InterPro" id="IPR027417">
    <property type="entry name" value="P-loop_NTPase"/>
</dbReference>
<keyword evidence="10" id="KW-0169">Cobalamin biosynthesis</keyword>
<evidence type="ECO:0000256" key="5">
    <source>
        <dbReference type="ARBA" id="ARBA00004692"/>
    </source>
</evidence>
<dbReference type="PANTHER" id="PTHR34848:SF1">
    <property type="entry name" value="BIFUNCTIONAL ADENOSYLCOBALAMIN BIOSYNTHESIS PROTEIN COBU"/>
    <property type="match status" value="1"/>
</dbReference>
<evidence type="ECO:0000256" key="13">
    <source>
        <dbReference type="ARBA" id="ARBA00022777"/>
    </source>
</evidence>
<evidence type="ECO:0000256" key="6">
    <source>
        <dbReference type="ARBA" id="ARBA00005159"/>
    </source>
</evidence>
<evidence type="ECO:0000256" key="2">
    <source>
        <dbReference type="ARBA" id="ARBA00000711"/>
    </source>
</evidence>
<dbReference type="InterPro" id="IPR003203">
    <property type="entry name" value="CobU/CobP"/>
</dbReference>
<comment type="function">
    <text evidence="4">Catalyzes ATP-dependent phosphorylation of adenosylcobinamide and addition of GMP to adenosylcobinamide phosphate.</text>
</comment>
<dbReference type="GO" id="GO:0008820">
    <property type="term" value="F:cobinamide phosphate guanylyltransferase activity"/>
    <property type="evidence" value="ECO:0007669"/>
    <property type="project" value="UniProtKB-EC"/>
</dbReference>
<evidence type="ECO:0000256" key="17">
    <source>
        <dbReference type="ARBA" id="ARBA00030571"/>
    </source>
</evidence>
<sequence>MAITLVTGGARSGKSRYAEKQVFISEAAGRAPVAYIATAIPFDDGMKDRIAHHQARRPARWATIEQYKDYRTLMQDPAFAEAETVLYDCLTVMITNQMMALEKDWDHISMARAGEVEDHILADVQDLLHALRTKKESYIVTNEVGMGLVPAYRMGNLFRDIAGRVNQMVAAEADRVVFCVSGIPMVIKETGAEPFEKI</sequence>
<dbReference type="NCBIfam" id="NF004469">
    <property type="entry name" value="PRK05800.1"/>
    <property type="match status" value="1"/>
</dbReference>